<dbReference type="EMBL" id="JBHUMR010000014">
    <property type="protein sequence ID" value="MFD2618030.1"/>
    <property type="molecule type" value="Genomic_DNA"/>
</dbReference>
<dbReference type="RefSeq" id="WP_386081988.1">
    <property type="nucleotide sequence ID" value="NZ_JBHUMR010000014.1"/>
</dbReference>
<feature type="domain" description="HTH tetR-type" evidence="3">
    <location>
        <begin position="13"/>
        <end position="73"/>
    </location>
</feature>
<organism evidence="4 5">
    <name type="scientific">Terrilactibacillus laevilacticus</name>
    <dbReference type="NCBI Taxonomy" id="1380157"/>
    <lineage>
        <taxon>Bacteria</taxon>
        <taxon>Bacillati</taxon>
        <taxon>Bacillota</taxon>
        <taxon>Bacilli</taxon>
        <taxon>Bacillales</taxon>
        <taxon>Bacillaceae</taxon>
        <taxon>Terrilactibacillus</taxon>
    </lineage>
</organism>
<dbReference type="InterPro" id="IPR009057">
    <property type="entry name" value="Homeodomain-like_sf"/>
</dbReference>
<evidence type="ECO:0000313" key="4">
    <source>
        <dbReference type="EMBL" id="MFD2618030.1"/>
    </source>
</evidence>
<dbReference type="InterPro" id="IPR001647">
    <property type="entry name" value="HTH_TetR"/>
</dbReference>
<evidence type="ECO:0000256" key="1">
    <source>
        <dbReference type="ARBA" id="ARBA00023125"/>
    </source>
</evidence>
<dbReference type="NCBIfam" id="NF037937">
    <property type="entry name" value="septum_RefZ"/>
    <property type="match status" value="1"/>
</dbReference>
<dbReference type="PANTHER" id="PTHR30055">
    <property type="entry name" value="HTH-TYPE TRANSCRIPTIONAL REGULATOR RUTR"/>
    <property type="match status" value="1"/>
</dbReference>
<dbReference type="InterPro" id="IPR050109">
    <property type="entry name" value="HTH-type_TetR-like_transc_reg"/>
</dbReference>
<sequence>MIILQTIEKVKDINKKNEVIRSAIRLFNMSGYTGTSVRAIANDAGVNIALISYYFGGKKGLLEYLMSSFFEGYLDEMESAIEQTTHLEPLLCTRLIQIADRMIRYQQRYFYLSRCVHREMTLDTNLIREFMASYLMKEKYLLEMVFKQEKSNHVAIPTDILVMQYRDMIIMPFLHPQYIRRIHDLQPHEDYFRKYYLQYIKYWADQLFAQIS</sequence>
<evidence type="ECO:0000313" key="5">
    <source>
        <dbReference type="Proteomes" id="UP001597458"/>
    </source>
</evidence>
<keyword evidence="5" id="KW-1185">Reference proteome</keyword>
<dbReference type="SUPFAM" id="SSF46689">
    <property type="entry name" value="Homeodomain-like"/>
    <property type="match status" value="1"/>
</dbReference>
<accession>A0ABW5PSX1</accession>
<dbReference type="InterPro" id="IPR023772">
    <property type="entry name" value="DNA-bd_HTH_TetR-type_CS"/>
</dbReference>
<dbReference type="PANTHER" id="PTHR30055:SF199">
    <property type="entry name" value="HTH-TYPE TRANSCRIPTIONAL REGULATOR YTTP-RELATED"/>
    <property type="match status" value="1"/>
</dbReference>
<dbReference type="PROSITE" id="PS50977">
    <property type="entry name" value="HTH_TETR_2"/>
    <property type="match status" value="1"/>
</dbReference>
<keyword evidence="1 2" id="KW-0238">DNA-binding</keyword>
<protein>
    <submittedName>
        <fullName evidence="4">Forespore capture DNA-binding protein RefZ</fullName>
    </submittedName>
</protein>
<proteinExistence type="predicted"/>
<evidence type="ECO:0000256" key="2">
    <source>
        <dbReference type="PROSITE-ProRule" id="PRU00335"/>
    </source>
</evidence>
<dbReference type="Pfam" id="PF00440">
    <property type="entry name" value="TetR_N"/>
    <property type="match status" value="1"/>
</dbReference>
<feature type="DNA-binding region" description="H-T-H motif" evidence="2">
    <location>
        <begin position="36"/>
        <end position="55"/>
    </location>
</feature>
<comment type="caution">
    <text evidence="4">The sequence shown here is derived from an EMBL/GenBank/DDBJ whole genome shotgun (WGS) entry which is preliminary data.</text>
</comment>
<dbReference type="Proteomes" id="UP001597458">
    <property type="component" value="Unassembled WGS sequence"/>
</dbReference>
<name>A0ABW5PSX1_9BACI</name>
<dbReference type="Gene3D" id="1.10.357.10">
    <property type="entry name" value="Tetracycline Repressor, domain 2"/>
    <property type="match status" value="1"/>
</dbReference>
<reference evidence="5" key="1">
    <citation type="journal article" date="2019" name="Int. J. Syst. Evol. Microbiol.">
        <title>The Global Catalogue of Microorganisms (GCM) 10K type strain sequencing project: providing services to taxonomists for standard genome sequencing and annotation.</title>
        <authorList>
            <consortium name="The Broad Institute Genomics Platform"/>
            <consortium name="The Broad Institute Genome Sequencing Center for Infectious Disease"/>
            <person name="Wu L."/>
            <person name="Ma J."/>
        </authorList>
    </citation>
    <scope>NUCLEOTIDE SEQUENCE [LARGE SCALE GENOMIC DNA]</scope>
    <source>
        <strain evidence="5">TISTR 2241</strain>
    </source>
</reference>
<dbReference type="PROSITE" id="PS01081">
    <property type="entry name" value="HTH_TETR_1"/>
    <property type="match status" value="1"/>
</dbReference>
<evidence type="ECO:0000259" key="3">
    <source>
        <dbReference type="PROSITE" id="PS50977"/>
    </source>
</evidence>
<dbReference type="PRINTS" id="PR00455">
    <property type="entry name" value="HTHTETR"/>
</dbReference>
<dbReference type="GO" id="GO:0003677">
    <property type="term" value="F:DNA binding"/>
    <property type="evidence" value="ECO:0007669"/>
    <property type="project" value="UniProtKB-KW"/>
</dbReference>
<gene>
    <name evidence="4" type="primary">refZ</name>
    <name evidence="4" type="ORF">ACFSTF_11995</name>
</gene>